<dbReference type="KEGG" id="pcat:Pcatena_13210"/>
<dbReference type="PANTHER" id="PTHR33514">
    <property type="entry name" value="PROTEIN ABCI12, CHLOROPLASTIC"/>
    <property type="match status" value="1"/>
</dbReference>
<reference evidence="7" key="1">
    <citation type="submission" date="2018-11" db="EMBL/GenBank/DDBJ databases">
        <title>Comparative genomics of Parolsenella catena and Libanicoccus massiliensis: Reclassification of Libanicoccus massiliensis as Parolsenella massiliensis comb. nov.</title>
        <authorList>
            <person name="Sakamoto M."/>
            <person name="Ikeyama N."/>
            <person name="Murakami T."/>
            <person name="Mori H."/>
            <person name="Yuki M."/>
            <person name="Ohkuma M."/>
        </authorList>
    </citation>
    <scope>NUCLEOTIDE SEQUENCE [LARGE SCALE GENOMIC DNA]</scope>
    <source>
        <strain evidence="7">JCM 31932</strain>
    </source>
</reference>
<feature type="transmembrane region" description="Helical" evidence="5">
    <location>
        <begin position="246"/>
        <end position="265"/>
    </location>
</feature>
<evidence type="ECO:0000313" key="7">
    <source>
        <dbReference type="Proteomes" id="UP000273154"/>
    </source>
</evidence>
<proteinExistence type="predicted"/>
<dbReference type="EMBL" id="AP019367">
    <property type="protein sequence ID" value="BBH50734.1"/>
    <property type="molecule type" value="Genomic_DNA"/>
</dbReference>
<dbReference type="Pfam" id="PF02361">
    <property type="entry name" value="CbiQ"/>
    <property type="match status" value="1"/>
</dbReference>
<keyword evidence="4 5" id="KW-0472">Membrane</keyword>
<name>A0A3G9K819_9ACTN</name>
<evidence type="ECO:0000313" key="6">
    <source>
        <dbReference type="EMBL" id="BBH50734.1"/>
    </source>
</evidence>
<evidence type="ECO:0000256" key="1">
    <source>
        <dbReference type="ARBA" id="ARBA00004141"/>
    </source>
</evidence>
<evidence type="ECO:0000256" key="2">
    <source>
        <dbReference type="ARBA" id="ARBA00022692"/>
    </source>
</evidence>
<keyword evidence="3 5" id="KW-1133">Transmembrane helix</keyword>
<accession>A0A3G9K819</accession>
<dbReference type="PANTHER" id="PTHR33514:SF13">
    <property type="entry name" value="PROTEIN ABCI12, CHLOROPLASTIC"/>
    <property type="match status" value="1"/>
</dbReference>
<dbReference type="GeneID" id="88849457"/>
<feature type="transmembrane region" description="Helical" evidence="5">
    <location>
        <begin position="69"/>
        <end position="87"/>
    </location>
</feature>
<dbReference type="GO" id="GO:0005886">
    <property type="term" value="C:plasma membrane"/>
    <property type="evidence" value="ECO:0007669"/>
    <property type="project" value="UniProtKB-ARBA"/>
</dbReference>
<sequence length="266" mass="28229">MSSTFTFGSYVAGTSALHRLDPRTKLLLGVAFLVLVLQARDFTGLLPSLVAIVSLYACARITPARALRALAPTLGIVVLVSLLRLFTQQGGTTLVSWGIIEVSTGSLHAAALTAARITLMMLGMALVTMVTPTLDLTEALEALISPLARFGVPAHELGMIAGIALRFVPQLVAEMHDIRLAQQSRGARLAGSPVRGIRQVSSVAIPLMAGVFRHAETLSEAMDARCYHGRQGRTTLRPLRLGTRDAVAVLVYVVLLAMTLAINALG</sequence>
<keyword evidence="7" id="KW-1185">Reference proteome</keyword>
<feature type="transmembrane region" description="Helical" evidence="5">
    <location>
        <begin position="107"/>
        <end position="127"/>
    </location>
</feature>
<dbReference type="InterPro" id="IPR003339">
    <property type="entry name" value="ABC/ECF_trnsptr_transmembrane"/>
</dbReference>
<dbReference type="AlphaFoldDB" id="A0A3G9K819"/>
<feature type="transmembrane region" description="Helical" evidence="5">
    <location>
        <begin position="26"/>
        <end position="57"/>
    </location>
</feature>
<keyword evidence="2 5" id="KW-0812">Transmembrane</keyword>
<dbReference type="CDD" id="cd16914">
    <property type="entry name" value="EcfT"/>
    <property type="match status" value="1"/>
</dbReference>
<organism evidence="6 7">
    <name type="scientific">Parolsenella catena</name>
    <dbReference type="NCBI Taxonomy" id="2003188"/>
    <lineage>
        <taxon>Bacteria</taxon>
        <taxon>Bacillati</taxon>
        <taxon>Actinomycetota</taxon>
        <taxon>Coriobacteriia</taxon>
        <taxon>Coriobacteriales</taxon>
        <taxon>Atopobiaceae</taxon>
        <taxon>Parolsenella</taxon>
    </lineage>
</organism>
<dbReference type="OrthoDB" id="92887at2"/>
<evidence type="ECO:0000256" key="5">
    <source>
        <dbReference type="SAM" id="Phobius"/>
    </source>
</evidence>
<protein>
    <submittedName>
        <fullName evidence="6">Energy-coupling factor transporter transmembrane protein</fullName>
    </submittedName>
</protein>
<gene>
    <name evidence="6" type="primary">ecfT</name>
    <name evidence="6" type="ORF">Pcatena_13210</name>
</gene>
<evidence type="ECO:0000256" key="4">
    <source>
        <dbReference type="ARBA" id="ARBA00023136"/>
    </source>
</evidence>
<dbReference type="Proteomes" id="UP000273154">
    <property type="component" value="Chromosome"/>
</dbReference>
<evidence type="ECO:0000256" key="3">
    <source>
        <dbReference type="ARBA" id="ARBA00022989"/>
    </source>
</evidence>
<comment type="subcellular location">
    <subcellularLocation>
        <location evidence="1">Membrane</location>
        <topology evidence="1">Multi-pass membrane protein</topology>
    </subcellularLocation>
</comment>
<dbReference type="RefSeq" id="WP_126422793.1">
    <property type="nucleotide sequence ID" value="NZ_AP019367.1"/>
</dbReference>